<dbReference type="HOGENOM" id="CLU_2479508_0_0_6"/>
<dbReference type="EMBL" id="JH413835">
    <property type="protein sequence ID" value="EHL30125.1"/>
    <property type="molecule type" value="Genomic_DNA"/>
</dbReference>
<sequence length="87" mass="10195">MSELITYNQYRFNKRFLKLRTQYYIYETRELLARHKLLMAFIICLLVPGIENLRAVGMPFYVIIAPTVSLKMKLLCLTIGLGNPPEK</sequence>
<evidence type="ECO:0000256" key="1">
    <source>
        <dbReference type="SAM" id="Phobius"/>
    </source>
</evidence>
<keyword evidence="3" id="KW-1185">Reference proteome</keyword>
<feature type="transmembrane region" description="Helical" evidence="1">
    <location>
        <begin position="60"/>
        <end position="81"/>
    </location>
</feature>
<proteinExistence type="predicted"/>
<dbReference type="AlphaFoldDB" id="G9ERF6"/>
<keyword evidence="1" id="KW-1133">Transmembrane helix</keyword>
<dbReference type="OrthoDB" id="5652409at2"/>
<dbReference type="InParanoid" id="G9ERF6"/>
<organism evidence="2 3">
    <name type="scientific">Legionella drancourtii LLAP12</name>
    <dbReference type="NCBI Taxonomy" id="658187"/>
    <lineage>
        <taxon>Bacteria</taxon>
        <taxon>Pseudomonadati</taxon>
        <taxon>Pseudomonadota</taxon>
        <taxon>Gammaproteobacteria</taxon>
        <taxon>Legionellales</taxon>
        <taxon>Legionellaceae</taxon>
        <taxon>Legionella</taxon>
    </lineage>
</organism>
<feature type="transmembrane region" description="Helical" evidence="1">
    <location>
        <begin position="37"/>
        <end position="54"/>
    </location>
</feature>
<protein>
    <submittedName>
        <fullName evidence="2">Uncharacterized protein</fullName>
    </submittedName>
</protein>
<keyword evidence="1" id="KW-0472">Membrane</keyword>
<evidence type="ECO:0000313" key="2">
    <source>
        <dbReference type="EMBL" id="EHL30125.1"/>
    </source>
</evidence>
<dbReference type="RefSeq" id="WP_006871762.1">
    <property type="nucleotide sequence ID" value="NZ_JH413835.1"/>
</dbReference>
<dbReference type="Proteomes" id="UP000002770">
    <property type="component" value="Unassembled WGS sequence"/>
</dbReference>
<reference evidence="2 3" key="1">
    <citation type="journal article" date="2011" name="BMC Genomics">
        <title>Insight into cross-talk between intra-amoebal pathogens.</title>
        <authorList>
            <person name="Gimenez G."/>
            <person name="Bertelli C."/>
            <person name="Moliner C."/>
            <person name="Robert C."/>
            <person name="Raoult D."/>
            <person name="Fournier P.E."/>
            <person name="Greub G."/>
        </authorList>
    </citation>
    <scope>NUCLEOTIDE SEQUENCE [LARGE SCALE GENOMIC DNA]</scope>
    <source>
        <strain evidence="2 3">LLAP12</strain>
    </source>
</reference>
<evidence type="ECO:0000313" key="3">
    <source>
        <dbReference type="Proteomes" id="UP000002770"/>
    </source>
</evidence>
<accession>G9ERF6</accession>
<keyword evidence="1" id="KW-0812">Transmembrane</keyword>
<name>G9ERF6_9GAMM</name>
<gene>
    <name evidence="2" type="ORF">LDG_7870</name>
</gene>